<comment type="caution">
    <text evidence="2">The sequence shown here is derived from an EMBL/GenBank/DDBJ whole genome shotgun (WGS) entry which is preliminary data.</text>
</comment>
<organism evidence="2 3">
    <name type="scientific">Orchesella dallaii</name>
    <dbReference type="NCBI Taxonomy" id="48710"/>
    <lineage>
        <taxon>Eukaryota</taxon>
        <taxon>Metazoa</taxon>
        <taxon>Ecdysozoa</taxon>
        <taxon>Arthropoda</taxon>
        <taxon>Hexapoda</taxon>
        <taxon>Collembola</taxon>
        <taxon>Entomobryomorpha</taxon>
        <taxon>Entomobryoidea</taxon>
        <taxon>Orchesellidae</taxon>
        <taxon>Orchesellinae</taxon>
        <taxon>Orchesella</taxon>
    </lineage>
</organism>
<keyword evidence="1" id="KW-0472">Membrane</keyword>
<keyword evidence="3" id="KW-1185">Reference proteome</keyword>
<sequence length="115" mass="12232">MDDGNDAINPSQAPMSMAEMPTQPLGPPCHICHNQLPPLAVYEINTCGILWIVLTLLLTPCGLCISIYICCKNSEADSCHEPVLKCASCGAKQMPVMQMPMYVASANPSAAPPMA</sequence>
<evidence type="ECO:0008006" key="4">
    <source>
        <dbReference type="Google" id="ProtNLM"/>
    </source>
</evidence>
<proteinExistence type="predicted"/>
<keyword evidence="1" id="KW-1133">Transmembrane helix</keyword>
<evidence type="ECO:0000313" key="3">
    <source>
        <dbReference type="Proteomes" id="UP001642540"/>
    </source>
</evidence>
<gene>
    <name evidence="2" type="ORF">ODALV1_LOCUS30094</name>
</gene>
<evidence type="ECO:0000313" key="2">
    <source>
        <dbReference type="EMBL" id="CAL8144131.1"/>
    </source>
</evidence>
<dbReference type="EMBL" id="CAXLJM020000160">
    <property type="protein sequence ID" value="CAL8144131.1"/>
    <property type="molecule type" value="Genomic_DNA"/>
</dbReference>
<name>A0ABP1S5R1_9HEXA</name>
<keyword evidence="1" id="KW-0812">Transmembrane</keyword>
<protein>
    <recommendedName>
        <fullName evidence="4">LITAF domain-containing protein</fullName>
    </recommendedName>
</protein>
<feature type="transmembrane region" description="Helical" evidence="1">
    <location>
        <begin position="49"/>
        <end position="71"/>
    </location>
</feature>
<reference evidence="2 3" key="1">
    <citation type="submission" date="2024-08" db="EMBL/GenBank/DDBJ databases">
        <authorList>
            <person name="Cucini C."/>
            <person name="Frati F."/>
        </authorList>
    </citation>
    <scope>NUCLEOTIDE SEQUENCE [LARGE SCALE GENOMIC DNA]</scope>
</reference>
<accession>A0ABP1S5R1</accession>
<dbReference type="Proteomes" id="UP001642540">
    <property type="component" value="Unassembled WGS sequence"/>
</dbReference>
<evidence type="ECO:0000256" key="1">
    <source>
        <dbReference type="SAM" id="Phobius"/>
    </source>
</evidence>